<evidence type="ECO:0000313" key="1">
    <source>
        <dbReference type="EMBL" id="PHH66106.1"/>
    </source>
</evidence>
<organism evidence="1 2">
    <name type="scientific">Ophiocordyceps australis</name>
    <dbReference type="NCBI Taxonomy" id="1399860"/>
    <lineage>
        <taxon>Eukaryota</taxon>
        <taxon>Fungi</taxon>
        <taxon>Dikarya</taxon>
        <taxon>Ascomycota</taxon>
        <taxon>Pezizomycotina</taxon>
        <taxon>Sordariomycetes</taxon>
        <taxon>Hypocreomycetidae</taxon>
        <taxon>Hypocreales</taxon>
        <taxon>Ophiocordycipitaceae</taxon>
        <taxon>Ophiocordyceps</taxon>
    </lineage>
</organism>
<dbReference type="OrthoDB" id="4955151at2759"/>
<keyword evidence="2" id="KW-1185">Reference proteome</keyword>
<comment type="caution">
    <text evidence="1">The sequence shown here is derived from an EMBL/GenBank/DDBJ whole genome shotgun (WGS) entry which is preliminary data.</text>
</comment>
<reference evidence="1 2" key="1">
    <citation type="submission" date="2017-06" db="EMBL/GenBank/DDBJ databases">
        <title>Ant-infecting Ophiocordyceps genomes reveal a high diversity of potential behavioral manipulation genes and a possible major role for enterotoxins.</title>
        <authorList>
            <person name="De Bekker C."/>
            <person name="Evans H.C."/>
            <person name="Brachmann A."/>
            <person name="Hughes D.P."/>
        </authorList>
    </citation>
    <scope>NUCLEOTIDE SEQUENCE [LARGE SCALE GENOMIC DNA]</scope>
    <source>
        <strain evidence="1 2">Map64</strain>
    </source>
</reference>
<sequence length="327" mass="36210">MCAVEFYHIAAKLLEMRDQALNAHVGDIVTILACDYSALRAKAELEDGRQLKSRPCIVVWDDLAALARYKLADALFCHVWYDCPGDEASLAVVGLATSIHDLIDIGPDVACGEISNIVPTLAGGDLSFERLRAVYIGLVATLEWFAERDPYNPAALAILNTHWWQLANMRHRPVALMSRVAPSPEYAVCPSSLTQPPRLRTLTYQHGLDATTGQAVLDEQRAEMEAVAASDIPEIKRLVKALVRPVLDYMDGQTTQLPIEAAFCAEVMDACLSRRHSEKICLLWRLALVMWKSGAMWAVVLASTQYSHQGLTNADRGRDDFDESTWA</sequence>
<proteinExistence type="predicted"/>
<dbReference type="Proteomes" id="UP000226192">
    <property type="component" value="Unassembled WGS sequence"/>
</dbReference>
<evidence type="ECO:0000313" key="2">
    <source>
        <dbReference type="Proteomes" id="UP000226192"/>
    </source>
</evidence>
<dbReference type="EMBL" id="NJET01000010">
    <property type="protein sequence ID" value="PHH66106.1"/>
    <property type="molecule type" value="Genomic_DNA"/>
</dbReference>
<protein>
    <submittedName>
        <fullName evidence="1">Uncharacterized protein</fullName>
    </submittedName>
</protein>
<name>A0A2C5YEH5_9HYPO</name>
<dbReference type="AlphaFoldDB" id="A0A2C5YEH5"/>
<accession>A0A2C5YEH5</accession>
<gene>
    <name evidence="1" type="ORF">CDD81_169</name>
</gene>